<dbReference type="AlphaFoldDB" id="A0A316GD76"/>
<protein>
    <submittedName>
        <fullName evidence="9">Outer membrane transport energization protein ExbD</fullName>
    </submittedName>
</protein>
<name>A0A316GD76_9RHOB</name>
<organism evidence="9 10">
    <name type="scientific">Roseicyclus mahoneyensis</name>
    <dbReference type="NCBI Taxonomy" id="164332"/>
    <lineage>
        <taxon>Bacteria</taxon>
        <taxon>Pseudomonadati</taxon>
        <taxon>Pseudomonadota</taxon>
        <taxon>Alphaproteobacteria</taxon>
        <taxon>Rhodobacterales</taxon>
        <taxon>Roseobacteraceae</taxon>
        <taxon>Roseicyclus</taxon>
    </lineage>
</organism>
<keyword evidence="7" id="KW-0813">Transport</keyword>
<evidence type="ECO:0000256" key="6">
    <source>
        <dbReference type="ARBA" id="ARBA00023136"/>
    </source>
</evidence>
<feature type="transmembrane region" description="Helical" evidence="8">
    <location>
        <begin position="12"/>
        <end position="31"/>
    </location>
</feature>
<keyword evidence="7" id="KW-0653">Protein transport</keyword>
<reference evidence="9 10" key="1">
    <citation type="submission" date="2018-05" db="EMBL/GenBank/DDBJ databases">
        <title>Genomic Encyclopedia of Type Strains, Phase IV (KMG-IV): sequencing the most valuable type-strain genomes for metagenomic binning, comparative biology and taxonomic classification.</title>
        <authorList>
            <person name="Goeker M."/>
        </authorList>
    </citation>
    <scope>NUCLEOTIDE SEQUENCE [LARGE SCALE GENOMIC DNA]</scope>
    <source>
        <strain evidence="9 10">DSM 16097</strain>
    </source>
</reference>
<gene>
    <name evidence="9" type="ORF">C7455_110106</name>
</gene>
<dbReference type="GO" id="GO:0005886">
    <property type="term" value="C:plasma membrane"/>
    <property type="evidence" value="ECO:0007669"/>
    <property type="project" value="UniProtKB-SubCell"/>
</dbReference>
<keyword evidence="10" id="KW-1185">Reference proteome</keyword>
<evidence type="ECO:0000256" key="4">
    <source>
        <dbReference type="ARBA" id="ARBA00022692"/>
    </source>
</evidence>
<dbReference type="InterPro" id="IPR003400">
    <property type="entry name" value="ExbD"/>
</dbReference>
<comment type="similarity">
    <text evidence="2 7">Belongs to the ExbD/TolR family.</text>
</comment>
<evidence type="ECO:0000256" key="8">
    <source>
        <dbReference type="SAM" id="Phobius"/>
    </source>
</evidence>
<accession>A0A316GD76</accession>
<evidence type="ECO:0000256" key="3">
    <source>
        <dbReference type="ARBA" id="ARBA00022475"/>
    </source>
</evidence>
<keyword evidence="4 7" id="KW-0812">Transmembrane</keyword>
<evidence type="ECO:0000256" key="5">
    <source>
        <dbReference type="ARBA" id="ARBA00022989"/>
    </source>
</evidence>
<dbReference type="GO" id="GO:0015031">
    <property type="term" value="P:protein transport"/>
    <property type="evidence" value="ECO:0007669"/>
    <property type="project" value="UniProtKB-KW"/>
</dbReference>
<comment type="caution">
    <text evidence="9">The sequence shown here is derived from an EMBL/GenBank/DDBJ whole genome shotgun (WGS) entry which is preliminary data.</text>
</comment>
<evidence type="ECO:0000256" key="7">
    <source>
        <dbReference type="RuleBase" id="RU003879"/>
    </source>
</evidence>
<dbReference type="GO" id="GO:0022857">
    <property type="term" value="F:transmembrane transporter activity"/>
    <property type="evidence" value="ECO:0007669"/>
    <property type="project" value="InterPro"/>
</dbReference>
<proteinExistence type="inferred from homology"/>
<comment type="subcellular location">
    <subcellularLocation>
        <location evidence="1">Cell membrane</location>
        <topology evidence="1">Single-pass membrane protein</topology>
    </subcellularLocation>
    <subcellularLocation>
        <location evidence="7">Cell membrane</location>
        <topology evidence="7">Single-pass type II membrane protein</topology>
    </subcellularLocation>
</comment>
<evidence type="ECO:0000256" key="2">
    <source>
        <dbReference type="ARBA" id="ARBA00005811"/>
    </source>
</evidence>
<dbReference type="Proteomes" id="UP000245708">
    <property type="component" value="Unassembled WGS sequence"/>
</dbReference>
<keyword evidence="5 8" id="KW-1133">Transmembrane helix</keyword>
<dbReference type="RefSeq" id="WP_245904392.1">
    <property type="nucleotide sequence ID" value="NZ_QGGW01000010.1"/>
</dbReference>
<evidence type="ECO:0000256" key="1">
    <source>
        <dbReference type="ARBA" id="ARBA00004162"/>
    </source>
</evidence>
<keyword evidence="6 8" id="KW-0472">Membrane</keyword>
<evidence type="ECO:0000313" key="9">
    <source>
        <dbReference type="EMBL" id="PWK58165.1"/>
    </source>
</evidence>
<sequence>MSLRPTPWRRRPIALTPLIDIIFLLLLFFMLSSTFTRFAELPLSQAGVGAAEGAAPFFVQLSPQDVMLNGVAVQLDDLPSAIEALAPPEAEGAQTLLVTLAPEVTSQRLVDLLARLRGLPGLTVSVLD</sequence>
<keyword evidence="3" id="KW-1003">Cell membrane</keyword>
<dbReference type="Pfam" id="PF02472">
    <property type="entry name" value="ExbD"/>
    <property type="match status" value="1"/>
</dbReference>
<evidence type="ECO:0000313" key="10">
    <source>
        <dbReference type="Proteomes" id="UP000245708"/>
    </source>
</evidence>
<dbReference type="EMBL" id="QGGW01000010">
    <property type="protein sequence ID" value="PWK58165.1"/>
    <property type="molecule type" value="Genomic_DNA"/>
</dbReference>